<name>J9EDF3_WUCBA</name>
<dbReference type="Proteomes" id="UP000004810">
    <property type="component" value="Unassembled WGS sequence"/>
</dbReference>
<organism evidence="1 2">
    <name type="scientific">Wuchereria bancrofti</name>
    <dbReference type="NCBI Taxonomy" id="6293"/>
    <lineage>
        <taxon>Eukaryota</taxon>
        <taxon>Metazoa</taxon>
        <taxon>Ecdysozoa</taxon>
        <taxon>Nematoda</taxon>
        <taxon>Chromadorea</taxon>
        <taxon>Rhabditida</taxon>
        <taxon>Spirurina</taxon>
        <taxon>Spiruromorpha</taxon>
        <taxon>Filarioidea</taxon>
        <taxon>Onchocercidae</taxon>
        <taxon>Wuchereria</taxon>
    </lineage>
</organism>
<dbReference type="AlphaFoldDB" id="J9EDF3"/>
<proteinExistence type="predicted"/>
<comment type="caution">
    <text evidence="1">The sequence shown here is derived from an EMBL/GenBank/DDBJ whole genome shotgun (WGS) entry which is preliminary data.</text>
</comment>
<reference evidence="2" key="1">
    <citation type="submission" date="2012-08" db="EMBL/GenBank/DDBJ databases">
        <title>The Genome Sequence of Wuchereria bancrofti.</title>
        <authorList>
            <person name="Nutman T.B."/>
            <person name="Fink D.L."/>
            <person name="Russ C."/>
            <person name="Young S."/>
            <person name="Zeng Q."/>
            <person name="Koehrsen M."/>
            <person name="Alvarado L."/>
            <person name="Berlin A."/>
            <person name="Chapman S.B."/>
            <person name="Chen Z."/>
            <person name="Freedman E."/>
            <person name="Gellesch M."/>
            <person name="Goldberg J."/>
            <person name="Griggs A."/>
            <person name="Gujja S."/>
            <person name="Heilman E.R."/>
            <person name="Heiman D."/>
            <person name="Hepburn T."/>
            <person name="Howarth C."/>
            <person name="Jen D."/>
            <person name="Larson L."/>
            <person name="Lewis B."/>
            <person name="Mehta T."/>
            <person name="Park D."/>
            <person name="Pearson M."/>
            <person name="Roberts A."/>
            <person name="Saif S."/>
            <person name="Shea T."/>
            <person name="Shenoy N."/>
            <person name="Sisk P."/>
            <person name="Stolte C."/>
            <person name="Sykes S."/>
            <person name="Walk T."/>
            <person name="White J."/>
            <person name="Yandava C."/>
            <person name="Haas B."/>
            <person name="Henn M.R."/>
            <person name="Nusbaum C."/>
            <person name="Birren B."/>
        </authorList>
    </citation>
    <scope>NUCLEOTIDE SEQUENCE [LARGE SCALE GENOMIC DNA]</scope>
    <source>
        <strain evidence="2">NA</strain>
    </source>
</reference>
<dbReference type="EMBL" id="ADBV01004455">
    <property type="protein sequence ID" value="EJW80501.1"/>
    <property type="molecule type" value="Genomic_DNA"/>
</dbReference>
<protein>
    <submittedName>
        <fullName evidence="1">Uncharacterized protein</fullName>
    </submittedName>
</protein>
<evidence type="ECO:0000313" key="2">
    <source>
        <dbReference type="Proteomes" id="UP000004810"/>
    </source>
</evidence>
<gene>
    <name evidence="1" type="ORF">WUBG_08590</name>
</gene>
<accession>J9EDF3</accession>
<feature type="non-terminal residue" evidence="1">
    <location>
        <position position="1"/>
    </location>
</feature>
<evidence type="ECO:0000313" key="1">
    <source>
        <dbReference type="EMBL" id="EJW80501.1"/>
    </source>
</evidence>
<sequence>SESHTKLSKNEIRSDFISRNKVERRTNERNNGVIIREYENNVEDKNSPFNDLITRYSYNHGPGGYCEDVSRSARNHRSRMNMKICSLTREK</sequence>